<comment type="caution">
    <text evidence="3">The sequence shown here is derived from an EMBL/GenBank/DDBJ whole genome shotgun (WGS) entry which is preliminary data.</text>
</comment>
<dbReference type="InterPro" id="IPR023393">
    <property type="entry name" value="START-like_dom_sf"/>
</dbReference>
<dbReference type="Pfam" id="PF08327">
    <property type="entry name" value="AHSA1"/>
    <property type="match status" value="1"/>
</dbReference>
<dbReference type="InterPro" id="IPR013538">
    <property type="entry name" value="ASHA1/2-like_C"/>
</dbReference>
<accession>A0A151Z4Q8</accession>
<dbReference type="SUPFAM" id="SSF55961">
    <property type="entry name" value="Bet v1-like"/>
    <property type="match status" value="1"/>
</dbReference>
<evidence type="ECO:0000259" key="2">
    <source>
        <dbReference type="Pfam" id="PF08327"/>
    </source>
</evidence>
<keyword evidence="4" id="KW-1185">Reference proteome</keyword>
<dbReference type="Proteomes" id="UP000076078">
    <property type="component" value="Unassembled WGS sequence"/>
</dbReference>
<evidence type="ECO:0000313" key="4">
    <source>
        <dbReference type="Proteomes" id="UP000076078"/>
    </source>
</evidence>
<dbReference type="EMBL" id="LODT01000047">
    <property type="protein sequence ID" value="KYQ88784.1"/>
    <property type="molecule type" value="Genomic_DNA"/>
</dbReference>
<comment type="similarity">
    <text evidence="1">Belongs to the AHA1 family.</text>
</comment>
<dbReference type="OMA" id="HCSMKWA"/>
<evidence type="ECO:0000313" key="3">
    <source>
        <dbReference type="EMBL" id="KYQ88784.1"/>
    </source>
</evidence>
<feature type="domain" description="Activator of Hsp90 ATPase homologue 1/2-like C-terminal" evidence="2">
    <location>
        <begin position="14"/>
        <end position="140"/>
    </location>
</feature>
<proteinExistence type="inferred from homology"/>
<organism evidence="3 4">
    <name type="scientific">Tieghemostelium lacteum</name>
    <name type="common">Slime mold</name>
    <name type="synonym">Dictyostelium lacteum</name>
    <dbReference type="NCBI Taxonomy" id="361077"/>
    <lineage>
        <taxon>Eukaryota</taxon>
        <taxon>Amoebozoa</taxon>
        <taxon>Evosea</taxon>
        <taxon>Eumycetozoa</taxon>
        <taxon>Dictyostelia</taxon>
        <taxon>Dictyosteliales</taxon>
        <taxon>Raperosteliaceae</taxon>
        <taxon>Tieghemostelium</taxon>
    </lineage>
</organism>
<reference evidence="3 4" key="1">
    <citation type="submission" date="2015-12" db="EMBL/GenBank/DDBJ databases">
        <title>Dictyostelia acquired genes for synthesis and detection of signals that induce cell-type specialization by lateral gene transfer from prokaryotes.</title>
        <authorList>
            <person name="Gloeckner G."/>
            <person name="Schaap P."/>
        </authorList>
    </citation>
    <scope>NUCLEOTIDE SEQUENCE [LARGE SCALE GENOMIC DNA]</scope>
    <source>
        <strain evidence="3 4">TK</strain>
    </source>
</reference>
<dbReference type="AlphaFoldDB" id="A0A151Z4Q8"/>
<evidence type="ECO:0000256" key="1">
    <source>
        <dbReference type="ARBA" id="ARBA00006817"/>
    </source>
</evidence>
<name>A0A151Z4Q8_TIELA</name>
<dbReference type="Gene3D" id="3.30.530.20">
    <property type="match status" value="1"/>
</dbReference>
<gene>
    <name evidence="3" type="ORF">DLAC_10579</name>
</gene>
<dbReference type="InParanoid" id="A0A151Z4Q8"/>
<protein>
    <recommendedName>
        <fullName evidence="2">Activator of Hsp90 ATPase homologue 1/2-like C-terminal domain-containing protein</fullName>
    </recommendedName>
</protein>
<sequence>MTTVVNYNNTILLNTSVDKVYKALTNEIPLWWTEMFEGSSDKQDVIFTVRFGDNVYKTMQVQELNHHKVVWYVKNSLIALPEFKNQTEWIGTTIVWEINEQEQNTKLILTHIGLNSEIECYQVCSNGWKQFIDSLKSYLENGKGTPFLIQN</sequence>
<dbReference type="CDD" id="cd07814">
    <property type="entry name" value="SRPBCC_CalC_Aha1-like"/>
    <property type="match status" value="1"/>
</dbReference>